<reference evidence="2 3" key="1">
    <citation type="journal article" date="2016" name="Mol. Biol. Evol.">
        <title>Comparative Genomics of Early-Diverging Mushroom-Forming Fungi Provides Insights into the Origins of Lignocellulose Decay Capabilities.</title>
        <authorList>
            <person name="Nagy L.G."/>
            <person name="Riley R."/>
            <person name="Tritt A."/>
            <person name="Adam C."/>
            <person name="Daum C."/>
            <person name="Floudas D."/>
            <person name="Sun H."/>
            <person name="Yadav J.S."/>
            <person name="Pangilinan J."/>
            <person name="Larsson K.H."/>
            <person name="Matsuura K."/>
            <person name="Barry K."/>
            <person name="Labutti K."/>
            <person name="Kuo R."/>
            <person name="Ohm R.A."/>
            <person name="Bhattacharya S.S."/>
            <person name="Shirouzu T."/>
            <person name="Yoshinaga Y."/>
            <person name="Martin F.M."/>
            <person name="Grigoriev I.V."/>
            <person name="Hibbett D.S."/>
        </authorList>
    </citation>
    <scope>NUCLEOTIDE SEQUENCE [LARGE SCALE GENOMIC DNA]</scope>
    <source>
        <strain evidence="2 3">CBS 109695</strain>
    </source>
</reference>
<protein>
    <submittedName>
        <fullName evidence="2">Uncharacterized protein</fullName>
    </submittedName>
</protein>
<gene>
    <name evidence="2" type="ORF">FIBSPDRAFT_552484</name>
</gene>
<dbReference type="AlphaFoldDB" id="A0A166UX46"/>
<evidence type="ECO:0000313" key="3">
    <source>
        <dbReference type="Proteomes" id="UP000076532"/>
    </source>
</evidence>
<feature type="compositionally biased region" description="Basic and acidic residues" evidence="1">
    <location>
        <begin position="54"/>
        <end position="64"/>
    </location>
</feature>
<feature type="compositionally biased region" description="Basic residues" evidence="1">
    <location>
        <begin position="164"/>
        <end position="173"/>
    </location>
</feature>
<organism evidence="2 3">
    <name type="scientific">Athelia psychrophila</name>
    <dbReference type="NCBI Taxonomy" id="1759441"/>
    <lineage>
        <taxon>Eukaryota</taxon>
        <taxon>Fungi</taxon>
        <taxon>Dikarya</taxon>
        <taxon>Basidiomycota</taxon>
        <taxon>Agaricomycotina</taxon>
        <taxon>Agaricomycetes</taxon>
        <taxon>Agaricomycetidae</taxon>
        <taxon>Atheliales</taxon>
        <taxon>Atheliaceae</taxon>
        <taxon>Athelia</taxon>
    </lineage>
</organism>
<accession>A0A166UX46</accession>
<feature type="compositionally biased region" description="Basic and acidic residues" evidence="1">
    <location>
        <begin position="92"/>
        <end position="104"/>
    </location>
</feature>
<feature type="compositionally biased region" description="Polar residues" evidence="1">
    <location>
        <begin position="67"/>
        <end position="78"/>
    </location>
</feature>
<evidence type="ECO:0000313" key="2">
    <source>
        <dbReference type="EMBL" id="KZP32127.1"/>
    </source>
</evidence>
<feature type="compositionally biased region" description="Polar residues" evidence="1">
    <location>
        <begin position="15"/>
        <end position="26"/>
    </location>
</feature>
<dbReference type="Proteomes" id="UP000076532">
    <property type="component" value="Unassembled WGS sequence"/>
</dbReference>
<feature type="region of interest" description="Disordered" evidence="1">
    <location>
        <begin position="1"/>
        <end position="179"/>
    </location>
</feature>
<sequence length="225" mass="25737">MYYKTLASKEDKNKQTNPTRNPTQIRTHAHKTAQDANAQKPREARVTCSAWRRRALDSPTEGKKGSSRTLFCTRQPQADLSHRHWGLTKRRPLPDHPPHADAPTRTHSARAHRPAAPANTPAPAPELVPLLLGHSAHTRRERRAEPEPEPLRQPRHLRELARPRGGHGRGRRAGHGDDVREQRALRARHAHDPPPRVAREGDELAQRALFRVEHRVHLRVYMVVW</sequence>
<evidence type="ECO:0000256" key="1">
    <source>
        <dbReference type="SAM" id="MobiDB-lite"/>
    </source>
</evidence>
<proteinExistence type="predicted"/>
<name>A0A166UX46_9AGAM</name>
<dbReference type="EMBL" id="KV417487">
    <property type="protein sequence ID" value="KZP32127.1"/>
    <property type="molecule type" value="Genomic_DNA"/>
</dbReference>
<keyword evidence="3" id="KW-1185">Reference proteome</keyword>
<feature type="compositionally biased region" description="Basic and acidic residues" evidence="1">
    <location>
        <begin position="142"/>
        <end position="162"/>
    </location>
</feature>